<dbReference type="RefSeq" id="WP_057894491.1">
    <property type="nucleotide sequence ID" value="NZ_AYZQ01000002.1"/>
</dbReference>
<evidence type="ECO:0000313" key="3">
    <source>
        <dbReference type="Proteomes" id="UP000051672"/>
    </source>
</evidence>
<name>A0A0R2AZL0_9LACO</name>
<dbReference type="Proteomes" id="UP000051672">
    <property type="component" value="Unassembled WGS sequence"/>
</dbReference>
<keyword evidence="3" id="KW-1185">Reference proteome</keyword>
<reference evidence="2 3" key="1">
    <citation type="journal article" date="2015" name="Genome Announc.">
        <title>Expanding the biotechnology potential of lactobacilli through comparative genomics of 213 strains and associated genera.</title>
        <authorList>
            <person name="Sun Z."/>
            <person name="Harris H.M."/>
            <person name="McCann A."/>
            <person name="Guo C."/>
            <person name="Argimon S."/>
            <person name="Zhang W."/>
            <person name="Yang X."/>
            <person name="Jeffery I.B."/>
            <person name="Cooney J.C."/>
            <person name="Kagawa T.F."/>
            <person name="Liu W."/>
            <person name="Song Y."/>
            <person name="Salvetti E."/>
            <person name="Wrobel A."/>
            <person name="Rasinkangas P."/>
            <person name="Parkhill J."/>
            <person name="Rea M.C."/>
            <person name="O'Sullivan O."/>
            <person name="Ritari J."/>
            <person name="Douillard F.P."/>
            <person name="Paul Ross R."/>
            <person name="Yang R."/>
            <person name="Briner A.E."/>
            <person name="Felis G.E."/>
            <person name="de Vos W.M."/>
            <person name="Barrangou R."/>
            <person name="Klaenhammer T.R."/>
            <person name="Caufield P.W."/>
            <person name="Cui Y."/>
            <person name="Zhang H."/>
            <person name="O'Toole P.W."/>
        </authorList>
    </citation>
    <scope>NUCLEOTIDE SEQUENCE [LARGE SCALE GENOMIC DNA]</scope>
    <source>
        <strain evidence="2 3">DSM 23927</strain>
    </source>
</reference>
<dbReference type="PATRIC" id="fig|1423727.3.peg.1234"/>
<dbReference type="InterPro" id="IPR001387">
    <property type="entry name" value="Cro/C1-type_HTH"/>
</dbReference>
<dbReference type="SMART" id="SM00530">
    <property type="entry name" value="HTH_XRE"/>
    <property type="match status" value="1"/>
</dbReference>
<accession>A0A0R2AZL0</accession>
<dbReference type="AlphaFoldDB" id="A0A0R2AZL0"/>
<organism evidence="2 3">
    <name type="scientific">Lacticaseibacillus brantae DSM 23927</name>
    <dbReference type="NCBI Taxonomy" id="1423727"/>
    <lineage>
        <taxon>Bacteria</taxon>
        <taxon>Bacillati</taxon>
        <taxon>Bacillota</taxon>
        <taxon>Bacilli</taxon>
        <taxon>Lactobacillales</taxon>
        <taxon>Lactobacillaceae</taxon>
        <taxon>Lacticaseibacillus</taxon>
    </lineage>
</organism>
<gene>
    <name evidence="2" type="ORF">FC34_GL001214</name>
</gene>
<dbReference type="Gene3D" id="3.30.450.180">
    <property type="match status" value="1"/>
</dbReference>
<protein>
    <submittedName>
        <fullName evidence="2">XRE family transcriptional regulator</fullName>
    </submittedName>
</protein>
<dbReference type="PANTHER" id="PTHR35010">
    <property type="entry name" value="BLL4672 PROTEIN-RELATED"/>
    <property type="match status" value="1"/>
</dbReference>
<dbReference type="Gene3D" id="1.10.260.40">
    <property type="entry name" value="lambda repressor-like DNA-binding domains"/>
    <property type="match status" value="1"/>
</dbReference>
<dbReference type="OrthoDB" id="5346389at2"/>
<evidence type="ECO:0000313" key="2">
    <source>
        <dbReference type="EMBL" id="KRM72229.1"/>
    </source>
</evidence>
<dbReference type="Pfam" id="PF17765">
    <property type="entry name" value="MLTR_LBD"/>
    <property type="match status" value="1"/>
</dbReference>
<dbReference type="InterPro" id="IPR010982">
    <property type="entry name" value="Lambda_DNA-bd_dom_sf"/>
</dbReference>
<dbReference type="GO" id="GO:0003677">
    <property type="term" value="F:DNA binding"/>
    <property type="evidence" value="ECO:0007669"/>
    <property type="project" value="InterPro"/>
</dbReference>
<dbReference type="EMBL" id="AYZQ01000002">
    <property type="protein sequence ID" value="KRM72229.1"/>
    <property type="molecule type" value="Genomic_DNA"/>
</dbReference>
<dbReference type="Pfam" id="PF13560">
    <property type="entry name" value="HTH_31"/>
    <property type="match status" value="1"/>
</dbReference>
<dbReference type="STRING" id="1423727.FC34_GL001214"/>
<proteinExistence type="predicted"/>
<feature type="domain" description="HTH cro/C1-type" evidence="1">
    <location>
        <begin position="9"/>
        <end position="81"/>
    </location>
</feature>
<dbReference type="InterPro" id="IPR041413">
    <property type="entry name" value="MLTR_LBD"/>
</dbReference>
<sequence length="266" mass="30182">MNEKPLGNFIAYKRRHADLSGYDVPDRRRRTPGLTRDEVAAMAHVSVDWLARIEQGRPGVSPSADALLDITRALHFDNSEIEYVFNLVQLMPPAQLHTEVSSATLALIDARVPAPAFIMDHQLTVMATNQSFEKLYGAWAGQEPLTRNWVWRTFNSQYFRDSLADWTLYARYVVGVFRKIYSESPEDEFLFAVYDAVKTDAVFASTWDSLQVSDFQTQHLMLENPTLGDLYLIENILEIPGTNQFVVFEDPGDADSEAKLSQLNQA</sequence>
<comment type="caution">
    <text evidence="2">The sequence shown here is derived from an EMBL/GenBank/DDBJ whole genome shotgun (WGS) entry which is preliminary data.</text>
</comment>
<dbReference type="CDD" id="cd00093">
    <property type="entry name" value="HTH_XRE"/>
    <property type="match status" value="1"/>
</dbReference>
<dbReference type="SUPFAM" id="SSF47413">
    <property type="entry name" value="lambda repressor-like DNA-binding domains"/>
    <property type="match status" value="1"/>
</dbReference>
<evidence type="ECO:0000259" key="1">
    <source>
        <dbReference type="SMART" id="SM00530"/>
    </source>
</evidence>